<reference evidence="2" key="1">
    <citation type="submission" date="2021-03" db="EMBL/GenBank/DDBJ databases">
        <authorList>
            <person name="Li Z."/>
            <person name="Yang C."/>
        </authorList>
    </citation>
    <scope>NUCLEOTIDE SEQUENCE</scope>
    <source>
        <strain evidence="2">Dzin_1.0</strain>
        <tissue evidence="2">Leaf</tissue>
    </source>
</reference>
<evidence type="ECO:0000313" key="2">
    <source>
        <dbReference type="EMBL" id="KAJ0968833.1"/>
    </source>
</evidence>
<sequence length="395" mass="44935">MAEKPLMLKDYLELDSHCDSLPFHCSTMRYFLHTELNHAKLSKSPISKLTALMQAPVLSLSRSFSKRLRRSIGMKLEEEKSSSMAHNKDIKVKDIMKLSSFNNGDEGLSIMSPSPIVSSCSSSTSSTSSRRSSISRCSSSSGLEFLISSTATSVGAGEGDNNKDLEMKEMEREECNFHSEDESEKEQLSPVSVMDFPNYDQEEEEEEEESTPHGFQQSLANIERARHQLLEKIRRFECLAELEPVDLDPLFEDEQNSGDDMLIDENEDDNEVIEKALELLKQFKGMSFTVVNENIEKFLLDFFIEGISSKDNNIITSNHHITGEKEQLLLNAGLHWLNQVDYSVQDEDLSVAYLKEMEKNGQWRCFKDDEPEVAMDLELEVMESLLDELVLDLLQ</sequence>
<name>A0A9D5C9B5_9LILI</name>
<reference evidence="2" key="2">
    <citation type="journal article" date="2022" name="Hortic Res">
        <title>The genome of Dioscorea zingiberensis sheds light on the biosynthesis, origin and evolution of the medicinally important diosgenin saponins.</title>
        <authorList>
            <person name="Li Y."/>
            <person name="Tan C."/>
            <person name="Li Z."/>
            <person name="Guo J."/>
            <person name="Li S."/>
            <person name="Chen X."/>
            <person name="Wang C."/>
            <person name="Dai X."/>
            <person name="Yang H."/>
            <person name="Song W."/>
            <person name="Hou L."/>
            <person name="Xu J."/>
            <person name="Tong Z."/>
            <person name="Xu A."/>
            <person name="Yuan X."/>
            <person name="Wang W."/>
            <person name="Yang Q."/>
            <person name="Chen L."/>
            <person name="Sun Z."/>
            <person name="Wang K."/>
            <person name="Pan B."/>
            <person name="Chen J."/>
            <person name="Bao Y."/>
            <person name="Liu F."/>
            <person name="Qi X."/>
            <person name="Gang D.R."/>
            <person name="Wen J."/>
            <person name="Li J."/>
        </authorList>
    </citation>
    <scope>NUCLEOTIDE SEQUENCE</scope>
    <source>
        <strain evidence="2">Dzin_1.0</strain>
    </source>
</reference>
<gene>
    <name evidence="2" type="ORF">J5N97_021710</name>
</gene>
<organism evidence="2 3">
    <name type="scientific">Dioscorea zingiberensis</name>
    <dbReference type="NCBI Taxonomy" id="325984"/>
    <lineage>
        <taxon>Eukaryota</taxon>
        <taxon>Viridiplantae</taxon>
        <taxon>Streptophyta</taxon>
        <taxon>Embryophyta</taxon>
        <taxon>Tracheophyta</taxon>
        <taxon>Spermatophyta</taxon>
        <taxon>Magnoliopsida</taxon>
        <taxon>Liliopsida</taxon>
        <taxon>Dioscoreales</taxon>
        <taxon>Dioscoreaceae</taxon>
        <taxon>Dioscorea</taxon>
    </lineage>
</organism>
<feature type="region of interest" description="Disordered" evidence="1">
    <location>
        <begin position="171"/>
        <end position="194"/>
    </location>
</feature>
<dbReference type="OrthoDB" id="668456at2759"/>
<evidence type="ECO:0000256" key="1">
    <source>
        <dbReference type="SAM" id="MobiDB-lite"/>
    </source>
</evidence>
<dbReference type="EMBL" id="JAGGNH010000006">
    <property type="protein sequence ID" value="KAJ0968833.1"/>
    <property type="molecule type" value="Genomic_DNA"/>
</dbReference>
<protein>
    <recommendedName>
        <fullName evidence="4">DUF4378 domain-containing protein</fullName>
    </recommendedName>
</protein>
<dbReference type="PANTHER" id="PTHR33623:SF4">
    <property type="entry name" value="DUF4378 DOMAIN-CONTAINING PROTEIN"/>
    <property type="match status" value="1"/>
</dbReference>
<feature type="region of interest" description="Disordered" evidence="1">
    <location>
        <begin position="115"/>
        <end position="136"/>
    </location>
</feature>
<accession>A0A9D5C9B5</accession>
<proteinExistence type="predicted"/>
<feature type="compositionally biased region" description="Basic and acidic residues" evidence="1">
    <location>
        <begin position="171"/>
        <end position="180"/>
    </location>
</feature>
<dbReference type="PANTHER" id="PTHR33623">
    <property type="entry name" value="OS04G0572500 PROTEIN"/>
    <property type="match status" value="1"/>
</dbReference>
<dbReference type="AlphaFoldDB" id="A0A9D5C9B5"/>
<dbReference type="Proteomes" id="UP001085076">
    <property type="component" value="Miscellaneous, Linkage group lg06"/>
</dbReference>
<comment type="caution">
    <text evidence="2">The sequence shown here is derived from an EMBL/GenBank/DDBJ whole genome shotgun (WGS) entry which is preliminary data.</text>
</comment>
<evidence type="ECO:0000313" key="3">
    <source>
        <dbReference type="Proteomes" id="UP001085076"/>
    </source>
</evidence>
<keyword evidence="3" id="KW-1185">Reference proteome</keyword>
<evidence type="ECO:0008006" key="4">
    <source>
        <dbReference type="Google" id="ProtNLM"/>
    </source>
</evidence>